<organism evidence="1">
    <name type="scientific">Cladocopium goreaui</name>
    <dbReference type="NCBI Taxonomy" id="2562237"/>
    <lineage>
        <taxon>Eukaryota</taxon>
        <taxon>Sar</taxon>
        <taxon>Alveolata</taxon>
        <taxon>Dinophyceae</taxon>
        <taxon>Suessiales</taxon>
        <taxon>Symbiodiniaceae</taxon>
        <taxon>Cladocopium</taxon>
    </lineage>
</organism>
<sequence>MAKIPEYKDDFFEGEPGLLGVFDYEYEEIIGFYKKLRWAQFIFIPPAWLSSICCTPCFLNQNIEWDTRSRHLALTVDGIKFVHARRPTLCGLSFTDKGKEAKTVPYDKITDCDVQEPAGTACCCFIENVLHKVTVDTASSGMSKDGMEKHELEIIGLKHPHEFKQAVWSIKRGELPKGAMLSELPKQQHMVPEKASADLTTPLLTDIRDELRKMNSLMAAKYGAAV</sequence>
<evidence type="ECO:0000313" key="1">
    <source>
        <dbReference type="EMBL" id="CAI3999264.1"/>
    </source>
</evidence>
<dbReference type="OrthoDB" id="193865at2759"/>
<protein>
    <submittedName>
        <fullName evidence="2">Phospholipid scramblase</fullName>
    </submittedName>
</protein>
<accession>A0A9P1CWY8</accession>
<name>A0A9P1CWY8_9DINO</name>
<dbReference type="AlphaFoldDB" id="A0A9P1CWY8"/>
<evidence type="ECO:0000313" key="3">
    <source>
        <dbReference type="Proteomes" id="UP001152797"/>
    </source>
</evidence>
<reference evidence="1" key="1">
    <citation type="submission" date="2022-10" db="EMBL/GenBank/DDBJ databases">
        <authorList>
            <person name="Chen Y."/>
            <person name="Dougan E. K."/>
            <person name="Chan C."/>
            <person name="Rhodes N."/>
            <person name="Thang M."/>
        </authorList>
    </citation>
    <scope>NUCLEOTIDE SEQUENCE</scope>
</reference>
<dbReference type="EMBL" id="CAMXCT010002602">
    <property type="protein sequence ID" value="CAI3999264.1"/>
    <property type="molecule type" value="Genomic_DNA"/>
</dbReference>
<comment type="caution">
    <text evidence="1">The sequence shown here is derived from an EMBL/GenBank/DDBJ whole genome shotgun (WGS) entry which is preliminary data.</text>
</comment>
<dbReference type="Proteomes" id="UP001152797">
    <property type="component" value="Unassembled WGS sequence"/>
</dbReference>
<evidence type="ECO:0000313" key="2">
    <source>
        <dbReference type="EMBL" id="CAL4786576.1"/>
    </source>
</evidence>
<keyword evidence="3" id="KW-1185">Reference proteome</keyword>
<dbReference type="EMBL" id="CAMXCT020002602">
    <property type="protein sequence ID" value="CAL1152639.1"/>
    <property type="molecule type" value="Genomic_DNA"/>
</dbReference>
<dbReference type="EMBL" id="CAMXCT030002602">
    <property type="protein sequence ID" value="CAL4786576.1"/>
    <property type="molecule type" value="Genomic_DNA"/>
</dbReference>
<reference evidence="2 3" key="2">
    <citation type="submission" date="2024-05" db="EMBL/GenBank/DDBJ databases">
        <authorList>
            <person name="Chen Y."/>
            <person name="Shah S."/>
            <person name="Dougan E. K."/>
            <person name="Thang M."/>
            <person name="Chan C."/>
        </authorList>
    </citation>
    <scope>NUCLEOTIDE SEQUENCE [LARGE SCALE GENOMIC DNA]</scope>
</reference>
<proteinExistence type="predicted"/>
<gene>
    <name evidence="1" type="ORF">C1SCF055_LOCUS25484</name>
</gene>